<gene>
    <name evidence="1" type="ORF">SAMN04489708_13412</name>
</gene>
<dbReference type="RefSeq" id="WP_092838722.1">
    <property type="nucleotide sequence ID" value="NZ_CP028290.1"/>
</dbReference>
<dbReference type="AlphaFoldDB" id="A0A1H0W8C5"/>
<evidence type="ECO:0000313" key="1">
    <source>
        <dbReference type="EMBL" id="SDP86999.1"/>
    </source>
</evidence>
<dbReference type="Proteomes" id="UP000199317">
    <property type="component" value="Unassembled WGS sequence"/>
</dbReference>
<dbReference type="OrthoDB" id="6120755at2"/>
<dbReference type="EMBL" id="FNJL01000034">
    <property type="protein sequence ID" value="SDP86999.1"/>
    <property type="molecule type" value="Genomic_DNA"/>
</dbReference>
<reference evidence="2" key="1">
    <citation type="submission" date="2016-10" db="EMBL/GenBank/DDBJ databases">
        <authorList>
            <person name="Varghese N."/>
            <person name="Submissions S."/>
        </authorList>
    </citation>
    <scope>NUCLEOTIDE SEQUENCE [LARGE SCALE GENOMIC DNA]</scope>
    <source>
        <strain evidence="2">DSM 17101</strain>
    </source>
</reference>
<accession>A0A1H0W8C5</accession>
<sequence>MSAGMSPSPSSAMPFPVPVRTECPPGACNCDLQAMLAAPDADRRVLRLTRDEEKRLVQRLEAIESLADLRRIEGRLEEQLGIRLSISQGASEVRTLRGIAILVHEQRGLCRKTRQAIAAAIRRGMERRPEIAFALLDEGGLFG</sequence>
<proteinExistence type="predicted"/>
<evidence type="ECO:0000313" key="2">
    <source>
        <dbReference type="Proteomes" id="UP000199317"/>
    </source>
</evidence>
<evidence type="ECO:0008006" key="3">
    <source>
        <dbReference type="Google" id="ProtNLM"/>
    </source>
</evidence>
<protein>
    <recommendedName>
        <fullName evidence="3">Ribosomal protein S3AE</fullName>
    </recommendedName>
</protein>
<name>A0A1H0W8C5_9BURK</name>
<organism evidence="1 2">
    <name type="scientific">Paracidovorax cattleyae</name>
    <dbReference type="NCBI Taxonomy" id="80868"/>
    <lineage>
        <taxon>Bacteria</taxon>
        <taxon>Pseudomonadati</taxon>
        <taxon>Pseudomonadota</taxon>
        <taxon>Betaproteobacteria</taxon>
        <taxon>Burkholderiales</taxon>
        <taxon>Comamonadaceae</taxon>
        <taxon>Paracidovorax</taxon>
    </lineage>
</organism>
<keyword evidence="2" id="KW-1185">Reference proteome</keyword>